<evidence type="ECO:0000256" key="2">
    <source>
        <dbReference type="PROSITE-ProRule" id="PRU00708"/>
    </source>
</evidence>
<keyword evidence="1" id="KW-0677">Repeat</keyword>
<gene>
    <name evidence="3" type="ORF">TAV2_LOCUS12025</name>
</gene>
<dbReference type="AlphaFoldDB" id="A0AAU9S2J7"/>
<dbReference type="InterPro" id="IPR002885">
    <property type="entry name" value="PPR_rpt"/>
</dbReference>
<proteinExistence type="predicted"/>
<name>A0AAU9S2J7_THLAR</name>
<dbReference type="Proteomes" id="UP000836841">
    <property type="component" value="Unassembled WGS sequence"/>
</dbReference>
<feature type="non-terminal residue" evidence="3">
    <location>
        <position position="92"/>
    </location>
</feature>
<comment type="caution">
    <text evidence="3">The sequence shown here is derived from an EMBL/GenBank/DDBJ whole genome shotgun (WGS) entry which is preliminary data.</text>
</comment>
<dbReference type="PROSITE" id="PS51375">
    <property type="entry name" value="PPR"/>
    <property type="match status" value="1"/>
</dbReference>
<evidence type="ECO:0008006" key="5">
    <source>
        <dbReference type="Google" id="ProtNLM"/>
    </source>
</evidence>
<organism evidence="3 4">
    <name type="scientific">Thlaspi arvense</name>
    <name type="common">Field penny-cress</name>
    <dbReference type="NCBI Taxonomy" id="13288"/>
    <lineage>
        <taxon>Eukaryota</taxon>
        <taxon>Viridiplantae</taxon>
        <taxon>Streptophyta</taxon>
        <taxon>Embryophyta</taxon>
        <taxon>Tracheophyta</taxon>
        <taxon>Spermatophyta</taxon>
        <taxon>Magnoliopsida</taxon>
        <taxon>eudicotyledons</taxon>
        <taxon>Gunneridae</taxon>
        <taxon>Pentapetalae</taxon>
        <taxon>rosids</taxon>
        <taxon>malvids</taxon>
        <taxon>Brassicales</taxon>
        <taxon>Brassicaceae</taxon>
        <taxon>Thlaspideae</taxon>
        <taxon>Thlaspi</taxon>
    </lineage>
</organism>
<dbReference type="Gene3D" id="1.25.40.10">
    <property type="entry name" value="Tetratricopeptide repeat domain"/>
    <property type="match status" value="1"/>
</dbReference>
<feature type="repeat" description="PPR" evidence="2">
    <location>
        <begin position="47"/>
        <end position="81"/>
    </location>
</feature>
<reference evidence="3 4" key="1">
    <citation type="submission" date="2022-03" db="EMBL/GenBank/DDBJ databases">
        <authorList>
            <person name="Nunn A."/>
            <person name="Chopra R."/>
            <person name="Nunn A."/>
            <person name="Contreras Garrido A."/>
        </authorList>
    </citation>
    <scope>NUCLEOTIDE SEQUENCE [LARGE SCALE GENOMIC DNA]</scope>
</reference>
<evidence type="ECO:0000313" key="4">
    <source>
        <dbReference type="Proteomes" id="UP000836841"/>
    </source>
</evidence>
<evidence type="ECO:0000256" key="1">
    <source>
        <dbReference type="ARBA" id="ARBA00022737"/>
    </source>
</evidence>
<sequence length="92" mass="10547">MKEMQSKGIEPNAITYSTINIHMGPKQENWTGCNVVPETKDFWVEIDQVLYQTMIVAYERAGLVGHAKRLLHELKHLDNMPREIAITILARA</sequence>
<protein>
    <recommendedName>
        <fullName evidence="5">Pentatricopeptide repeat-containing protein</fullName>
    </recommendedName>
</protein>
<dbReference type="EMBL" id="CAJVSB020000590">
    <property type="protein sequence ID" value="CAH2056831.1"/>
    <property type="molecule type" value="Genomic_DNA"/>
</dbReference>
<evidence type="ECO:0000313" key="3">
    <source>
        <dbReference type="EMBL" id="CAH2056831.1"/>
    </source>
</evidence>
<keyword evidence="4" id="KW-1185">Reference proteome</keyword>
<dbReference type="InterPro" id="IPR011990">
    <property type="entry name" value="TPR-like_helical_dom_sf"/>
</dbReference>
<accession>A0AAU9S2J7</accession>